<evidence type="ECO:0000313" key="5">
    <source>
        <dbReference type="Proteomes" id="UP001162483"/>
    </source>
</evidence>
<feature type="domain" description="PARP catalytic" evidence="3">
    <location>
        <begin position="29"/>
        <end position="145"/>
    </location>
</feature>
<dbReference type="PROSITE" id="PS51059">
    <property type="entry name" value="PARP_CATALYTIC"/>
    <property type="match status" value="1"/>
</dbReference>
<comment type="caution">
    <text evidence="4">The sequence shown here is derived from an EMBL/GenBank/DDBJ whole genome shotgun (WGS) entry which is preliminary data.</text>
</comment>
<gene>
    <name evidence="4" type="ORF">SPARVUS_LOCUS9698994</name>
</gene>
<proteinExistence type="inferred from homology"/>
<dbReference type="EMBL" id="CATNWA010015380">
    <property type="protein sequence ID" value="CAI9582674.1"/>
    <property type="molecule type" value="Genomic_DNA"/>
</dbReference>
<protein>
    <recommendedName>
        <fullName evidence="2">Poly [ADP-ribose] polymerase</fullName>
        <shortName evidence="2">PARP</shortName>
        <ecNumber evidence="2">2.4.2.-</ecNumber>
    </recommendedName>
</protein>
<feature type="non-terminal residue" evidence="4">
    <location>
        <position position="1"/>
    </location>
</feature>
<dbReference type="Proteomes" id="UP001162483">
    <property type="component" value="Unassembled WGS sequence"/>
</dbReference>
<feature type="non-terminal residue" evidence="4">
    <location>
        <position position="145"/>
    </location>
</feature>
<dbReference type="Pfam" id="PF00644">
    <property type="entry name" value="PARP"/>
    <property type="match status" value="1"/>
</dbReference>
<dbReference type="SUPFAM" id="SSF56399">
    <property type="entry name" value="ADP-ribosylation"/>
    <property type="match status" value="1"/>
</dbReference>
<dbReference type="InterPro" id="IPR012317">
    <property type="entry name" value="Poly(ADP-ribose)pol_cat_dom"/>
</dbReference>
<reference evidence="4" key="1">
    <citation type="submission" date="2023-05" db="EMBL/GenBank/DDBJ databases">
        <authorList>
            <person name="Stuckert A."/>
        </authorList>
    </citation>
    <scope>NUCLEOTIDE SEQUENCE</scope>
</reference>
<dbReference type="PANTHER" id="PTHR45740:SF6">
    <property type="entry name" value="PROTEIN MONO-ADP-RIBOSYLTRANSFERASE PARP12"/>
    <property type="match status" value="1"/>
</dbReference>
<name>A0ABN9ECQ5_9NEOB</name>
<keyword evidence="2" id="KW-0328">Glycosyltransferase</keyword>
<keyword evidence="5" id="KW-1185">Reference proteome</keyword>
<dbReference type="EC" id="2.4.2.-" evidence="2"/>
<evidence type="ECO:0000259" key="3">
    <source>
        <dbReference type="PROSITE" id="PS51059"/>
    </source>
</evidence>
<organism evidence="4 5">
    <name type="scientific">Staurois parvus</name>
    <dbReference type="NCBI Taxonomy" id="386267"/>
    <lineage>
        <taxon>Eukaryota</taxon>
        <taxon>Metazoa</taxon>
        <taxon>Chordata</taxon>
        <taxon>Craniata</taxon>
        <taxon>Vertebrata</taxon>
        <taxon>Euteleostomi</taxon>
        <taxon>Amphibia</taxon>
        <taxon>Batrachia</taxon>
        <taxon>Anura</taxon>
        <taxon>Neobatrachia</taxon>
        <taxon>Ranoidea</taxon>
        <taxon>Ranidae</taxon>
        <taxon>Staurois</taxon>
    </lineage>
</organism>
<evidence type="ECO:0000256" key="2">
    <source>
        <dbReference type="RuleBase" id="RU362114"/>
    </source>
</evidence>
<evidence type="ECO:0000256" key="1">
    <source>
        <dbReference type="ARBA" id="ARBA00024347"/>
    </source>
</evidence>
<comment type="similarity">
    <text evidence="1">Belongs to the ARTD/PARP family.</text>
</comment>
<evidence type="ECO:0000313" key="4">
    <source>
        <dbReference type="EMBL" id="CAI9582674.1"/>
    </source>
</evidence>
<dbReference type="InterPro" id="IPR051712">
    <property type="entry name" value="ARTD-AVP"/>
</dbReference>
<dbReference type="PANTHER" id="PTHR45740">
    <property type="entry name" value="POLY [ADP-RIBOSE] POLYMERASE"/>
    <property type="match status" value="1"/>
</dbReference>
<sequence>KFLHFENVKKLRGSTKSDLANSLLWTLDLPTDWTKAHMPDVRAMKVCVPNHSREFSNIAAMFMKTMPKYTVKKLWRVQNLALWQSYQLQKNQMRRKNMDTEVDERQLFHGTNHVNINAICNEGFDWRLHSTNNKYGKGSYFARDA</sequence>
<keyword evidence="2" id="KW-0520">NAD</keyword>
<accession>A0ABN9ECQ5</accession>
<dbReference type="Gene3D" id="3.90.228.10">
    <property type="match status" value="1"/>
</dbReference>
<keyword evidence="2" id="KW-0808">Transferase</keyword>